<name>B0M9G7_ANACD</name>
<proteinExistence type="predicted"/>
<evidence type="ECO:0000313" key="2">
    <source>
        <dbReference type="EMBL" id="EDR99295.1"/>
    </source>
</evidence>
<dbReference type="AlphaFoldDB" id="B0M9G7"/>
<protein>
    <submittedName>
        <fullName evidence="2">Uncharacterized protein</fullName>
    </submittedName>
</protein>
<dbReference type="Proteomes" id="UP000004935">
    <property type="component" value="Unassembled WGS sequence"/>
</dbReference>
<keyword evidence="1" id="KW-0472">Membrane</keyword>
<keyword evidence="1" id="KW-0812">Transmembrane</keyword>
<accession>B0M9G7</accession>
<evidence type="ECO:0000313" key="3">
    <source>
        <dbReference type="Proteomes" id="UP000004935"/>
    </source>
</evidence>
<dbReference type="EMBL" id="ABAX03000001">
    <property type="protein sequence ID" value="EDR99295.1"/>
    <property type="molecule type" value="Genomic_DNA"/>
</dbReference>
<organism evidence="2 3">
    <name type="scientific">Anaerostipes caccae (strain DSM 14662 / CCUG 47493 / JCM 13470 / NCIMB 13811 / L1-92)</name>
    <dbReference type="NCBI Taxonomy" id="411490"/>
    <lineage>
        <taxon>Bacteria</taxon>
        <taxon>Bacillati</taxon>
        <taxon>Bacillota</taxon>
        <taxon>Clostridia</taxon>
        <taxon>Lachnospirales</taxon>
        <taxon>Lachnospiraceae</taxon>
        <taxon>Anaerostipes</taxon>
    </lineage>
</organism>
<evidence type="ECO:0000256" key="1">
    <source>
        <dbReference type="SAM" id="Phobius"/>
    </source>
</evidence>
<feature type="transmembrane region" description="Helical" evidence="1">
    <location>
        <begin position="28"/>
        <end position="46"/>
    </location>
</feature>
<dbReference type="HOGENOM" id="CLU_2581995_0_0_9"/>
<keyword evidence="1" id="KW-1133">Transmembrane helix</keyword>
<gene>
    <name evidence="2" type="ORF">ANACAC_00136</name>
</gene>
<reference evidence="2" key="1">
    <citation type="submission" date="2007-11" db="EMBL/GenBank/DDBJ databases">
        <authorList>
            <person name="Fulton L."/>
            <person name="Clifton S."/>
            <person name="Fulton B."/>
            <person name="Xu J."/>
            <person name="Minx P."/>
            <person name="Pepin K.H."/>
            <person name="Johnson M."/>
            <person name="Thiruvilangam P."/>
            <person name="Bhonagiri V."/>
            <person name="Nash W.E."/>
            <person name="Mardis E.R."/>
            <person name="Wilson R.K."/>
        </authorList>
    </citation>
    <scope>NUCLEOTIDE SEQUENCE [LARGE SCALE GENOMIC DNA]</scope>
    <source>
        <strain evidence="2">DSM 14662</strain>
    </source>
</reference>
<dbReference type="STRING" id="411490.ANACAC_00136"/>
<comment type="caution">
    <text evidence="2">The sequence shown here is derived from an EMBL/GenBank/DDBJ whole genome shotgun (WGS) entry which is preliminary data.</text>
</comment>
<sequence>MRFFPEYRSDRLPAKTEAVIEMLSTADIASIFIPFFLMVDIPLPFFTKDKFTITRMTPQKQGFSRQNGRKYYPWRLTKSM</sequence>
<keyword evidence="3" id="KW-1185">Reference proteome</keyword>
<reference evidence="2" key="2">
    <citation type="submission" date="2013-11" db="EMBL/GenBank/DDBJ databases">
        <title>Draft genome sequence of Anaerostipes caccae (DSM 14662).</title>
        <authorList>
            <person name="Sudarsanam P."/>
            <person name="Ley R."/>
            <person name="Guruge J."/>
            <person name="Turnbaugh P.J."/>
            <person name="Mahowald M."/>
            <person name="Liep D."/>
            <person name="Gordon J."/>
        </authorList>
    </citation>
    <scope>NUCLEOTIDE SEQUENCE</scope>
    <source>
        <strain evidence="2">DSM 14662</strain>
    </source>
</reference>